<keyword evidence="3" id="KW-1185">Reference proteome</keyword>
<dbReference type="Proteomes" id="UP000681356">
    <property type="component" value="Unassembled WGS sequence"/>
</dbReference>
<name>A0A8J7WFD0_9RHOB</name>
<proteinExistence type="predicted"/>
<sequence length="576" mass="63548">MSSETYPGGIDAVLAQYEGRRDPFSYAPGEGLAPLDSDLAALAAQTVADPAADREERPPFRSSYHRKRFKLRQELTGQSELVVLHGLTVSHLRKRAWPAHAPALFQRLWAEQGDHLLGALDPRWLVSAVTTFGDHGATPVQRSTGLALTALFGTMKLYESERLYSGLTPDRAFPLSGKVRASLPMDMDGFALQSGGLDVNLIGRLWQEAEGCAVIRPLAHRLLTLLIQDDRTVMRRLRIMRARKARKSNTPEDPEPKPAPRPPAAPAVEALRWGIVATVKAPLCQIARFAAHHLDLGAEALHLYLDDPQPGAMHYLSRDPRIIVTACDAAYYQAIGKTRPDAHQQRQALNATRALKAADGLHWLAHIDVDEFLIADRPVTRALAGLPPDAAVARLPPLEALARDDGWPEHFKLTDRDAGAPPGALQEIYPTFGLHLRAGFLSHSKGKAFARTGIPGTRFGIHTMKLRGEEVETAATLDGLWLAHVHAPDWAYFAERLEFRRTRGSYRPQEGRPELGAADLIDFLLAEQGEAGLRLFFDEVCADTPALRDRLKAHGMLRHHRFDLDGAVTRVFGRAP</sequence>
<accession>A0A8J7WFD0</accession>
<protein>
    <submittedName>
        <fullName evidence="2">Glycosyltransferase family 2 protein</fullName>
    </submittedName>
</protein>
<feature type="region of interest" description="Disordered" evidence="1">
    <location>
        <begin position="242"/>
        <end position="264"/>
    </location>
</feature>
<comment type="caution">
    <text evidence="2">The sequence shown here is derived from an EMBL/GenBank/DDBJ whole genome shotgun (WGS) entry which is preliminary data.</text>
</comment>
<dbReference type="EMBL" id="JAGTUU010000003">
    <property type="protein sequence ID" value="MBS0124313.1"/>
    <property type="molecule type" value="Genomic_DNA"/>
</dbReference>
<evidence type="ECO:0000313" key="3">
    <source>
        <dbReference type="Proteomes" id="UP000681356"/>
    </source>
</evidence>
<dbReference type="Pfam" id="PF13704">
    <property type="entry name" value="Glyco_tranf_2_4"/>
    <property type="match status" value="1"/>
</dbReference>
<organism evidence="2 3">
    <name type="scientific">Thetidibacter halocola</name>
    <dbReference type="NCBI Taxonomy" id="2827239"/>
    <lineage>
        <taxon>Bacteria</taxon>
        <taxon>Pseudomonadati</taxon>
        <taxon>Pseudomonadota</taxon>
        <taxon>Alphaproteobacteria</taxon>
        <taxon>Rhodobacterales</taxon>
        <taxon>Roseobacteraceae</taxon>
        <taxon>Thetidibacter</taxon>
    </lineage>
</organism>
<evidence type="ECO:0000313" key="2">
    <source>
        <dbReference type="EMBL" id="MBS0124313.1"/>
    </source>
</evidence>
<gene>
    <name evidence="2" type="ORF">KB874_09195</name>
</gene>
<reference evidence="2" key="1">
    <citation type="submission" date="2021-04" db="EMBL/GenBank/DDBJ databases">
        <authorList>
            <person name="Yoon J."/>
        </authorList>
    </citation>
    <scope>NUCLEOTIDE SEQUENCE</scope>
    <source>
        <strain evidence="2">KMU-90</strain>
    </source>
</reference>
<dbReference type="AlphaFoldDB" id="A0A8J7WFD0"/>
<dbReference type="RefSeq" id="WP_212536267.1">
    <property type="nucleotide sequence ID" value="NZ_JAGTUU010000003.1"/>
</dbReference>
<evidence type="ECO:0000256" key="1">
    <source>
        <dbReference type="SAM" id="MobiDB-lite"/>
    </source>
</evidence>